<keyword evidence="1" id="KW-1133">Transmembrane helix</keyword>
<protein>
    <submittedName>
        <fullName evidence="2">Uncharacterized protein</fullName>
    </submittedName>
</protein>
<sequence length="238" mass="27623">MNVQGVKWQYISKKKFKSMGVMHQKIVGDVFRKTRKRPIEQVLHYDQQTQLKVFPYREKLSIFDNVVGYIPCEKKQEEVYVRIVKKNWLKLVFFISFFSLLVGSGILYFCKDRGPNLDETAVAYQMPGNKKNEDPSSIMLPAFNEIKLASDTKKMHIALANPEGNPCYFKYKLILSETDEILYESEYIEPGKAITEFSISRTLNPGNYQLKLKIETRKLDNFEQSLNSGDIEIPLIVS</sequence>
<dbReference type="AlphaFoldDB" id="A0A1V2UDX5"/>
<comment type="caution">
    <text evidence="2">The sequence shown here is derived from an EMBL/GenBank/DDBJ whole genome shotgun (WGS) entry which is preliminary data.</text>
</comment>
<organism evidence="2 3">
    <name type="scientific">Enterococcus mundtii</name>
    <dbReference type="NCBI Taxonomy" id="53346"/>
    <lineage>
        <taxon>Bacteria</taxon>
        <taxon>Bacillati</taxon>
        <taxon>Bacillota</taxon>
        <taxon>Bacilli</taxon>
        <taxon>Lactobacillales</taxon>
        <taxon>Enterococcaceae</taxon>
        <taxon>Enterococcus</taxon>
    </lineage>
</organism>
<reference evidence="2 3" key="1">
    <citation type="submission" date="2016-12" db="EMBL/GenBank/DDBJ databases">
        <authorList>
            <person name="Song W.-J."/>
            <person name="Kurnit D.M."/>
        </authorList>
    </citation>
    <scope>NUCLEOTIDE SEQUENCE [LARGE SCALE GENOMIC DNA]</scope>
    <source>
        <strain evidence="2 3">CGB1038-1_S1</strain>
    </source>
</reference>
<name>A0A1V2UDX5_ENTMU</name>
<keyword evidence="1" id="KW-0812">Transmembrane</keyword>
<dbReference type="EMBL" id="MSTR01000016">
    <property type="protein sequence ID" value="ONN41146.1"/>
    <property type="molecule type" value="Genomic_DNA"/>
</dbReference>
<dbReference type="RefSeq" id="WP_077151981.1">
    <property type="nucleotide sequence ID" value="NZ_CABMMO010000016.1"/>
</dbReference>
<keyword evidence="1" id="KW-0472">Membrane</keyword>
<proteinExistence type="predicted"/>
<dbReference type="Proteomes" id="UP000189299">
    <property type="component" value="Unassembled WGS sequence"/>
</dbReference>
<dbReference type="OrthoDB" id="2242134at2"/>
<gene>
    <name evidence="2" type="ORF">BTN92_13840</name>
</gene>
<accession>A0A1V2UDX5</accession>
<evidence type="ECO:0000313" key="2">
    <source>
        <dbReference type="EMBL" id="ONN41146.1"/>
    </source>
</evidence>
<evidence type="ECO:0000256" key="1">
    <source>
        <dbReference type="SAM" id="Phobius"/>
    </source>
</evidence>
<feature type="transmembrane region" description="Helical" evidence="1">
    <location>
        <begin position="91"/>
        <end position="109"/>
    </location>
</feature>
<evidence type="ECO:0000313" key="3">
    <source>
        <dbReference type="Proteomes" id="UP000189299"/>
    </source>
</evidence>